<sequence length="60" mass="6746">MGKNSTIMVKSLAKNIESFILSDEYPSIQTTKISTTTLTTTSIETTKKGNTCWRNIQNQF</sequence>
<protein>
    <submittedName>
        <fullName evidence="1">Uncharacterized protein</fullName>
    </submittedName>
</protein>
<reference evidence="1" key="1">
    <citation type="submission" date="2021-02" db="EMBL/GenBank/DDBJ databases">
        <authorList>
            <person name="Nowell W R."/>
        </authorList>
    </citation>
    <scope>NUCLEOTIDE SEQUENCE</scope>
    <source>
        <strain evidence="1">Ploen Becks lab</strain>
    </source>
</reference>
<proteinExistence type="predicted"/>
<name>A0A814S9Y8_9BILA</name>
<organism evidence="1 2">
    <name type="scientific">Brachionus calyciflorus</name>
    <dbReference type="NCBI Taxonomy" id="104777"/>
    <lineage>
        <taxon>Eukaryota</taxon>
        <taxon>Metazoa</taxon>
        <taxon>Spiralia</taxon>
        <taxon>Gnathifera</taxon>
        <taxon>Rotifera</taxon>
        <taxon>Eurotatoria</taxon>
        <taxon>Monogononta</taxon>
        <taxon>Pseudotrocha</taxon>
        <taxon>Ploima</taxon>
        <taxon>Brachionidae</taxon>
        <taxon>Brachionus</taxon>
    </lineage>
</organism>
<feature type="non-terminal residue" evidence="1">
    <location>
        <position position="60"/>
    </location>
</feature>
<comment type="caution">
    <text evidence="1">The sequence shown here is derived from an EMBL/GenBank/DDBJ whole genome shotgun (WGS) entry which is preliminary data.</text>
</comment>
<evidence type="ECO:0000313" key="1">
    <source>
        <dbReference type="EMBL" id="CAF1145262.1"/>
    </source>
</evidence>
<dbReference type="EMBL" id="CAJNOC010011034">
    <property type="protein sequence ID" value="CAF1145262.1"/>
    <property type="molecule type" value="Genomic_DNA"/>
</dbReference>
<accession>A0A814S9Y8</accession>
<evidence type="ECO:0000313" key="2">
    <source>
        <dbReference type="Proteomes" id="UP000663879"/>
    </source>
</evidence>
<gene>
    <name evidence="1" type="ORF">OXX778_LOCUS23071</name>
</gene>
<keyword evidence="2" id="KW-1185">Reference proteome</keyword>
<dbReference type="Proteomes" id="UP000663879">
    <property type="component" value="Unassembled WGS sequence"/>
</dbReference>
<dbReference type="AlphaFoldDB" id="A0A814S9Y8"/>